<sequence length="96" mass="10769">MATFAVIYTYTDDDQGRDKHRPAHRDFLGRREEVLLSGPFLDYPSGALIVVRADDEDAVVALLDEDPFQREGLIAERQIRGYNPVLGSQSAAFVED</sequence>
<dbReference type="SUPFAM" id="SSF54909">
    <property type="entry name" value="Dimeric alpha+beta barrel"/>
    <property type="match status" value="1"/>
</dbReference>
<dbReference type="Proteomes" id="UP000037397">
    <property type="component" value="Unassembled WGS sequence"/>
</dbReference>
<comment type="caution">
    <text evidence="3">The sequence shown here is derived from an EMBL/GenBank/DDBJ whole genome shotgun (WGS) entry which is preliminary data.</text>
</comment>
<dbReference type="InterPro" id="IPR005545">
    <property type="entry name" value="YCII"/>
</dbReference>
<dbReference type="Pfam" id="PF03795">
    <property type="entry name" value="YCII"/>
    <property type="match status" value="1"/>
</dbReference>
<dbReference type="AlphaFoldDB" id="A0A0L6CLI2"/>
<name>A0A0L6CLI2_9MICO</name>
<dbReference type="EMBL" id="LAIR01000002">
    <property type="protein sequence ID" value="KNX38485.1"/>
    <property type="molecule type" value="Genomic_DNA"/>
</dbReference>
<keyword evidence="4" id="KW-1185">Reference proteome</keyword>
<feature type="domain" description="YCII-related" evidence="2">
    <location>
        <begin position="4"/>
        <end position="80"/>
    </location>
</feature>
<reference evidence="4" key="1">
    <citation type="submission" date="2015-03" db="EMBL/GenBank/DDBJ databases">
        <title>Luteipulveratus halotolerans sp. nov., a novel actinobacterium (Dermacoccaceae) from Sarawak, Malaysia.</title>
        <authorList>
            <person name="Juboi H."/>
            <person name="Basik A."/>
            <person name="Shamsul S.S."/>
            <person name="Arnold P."/>
            <person name="Schmitt E.K."/>
            <person name="Sanglier J.-J."/>
            <person name="Yeo T."/>
        </authorList>
    </citation>
    <scope>NUCLEOTIDE SEQUENCE [LARGE SCALE GENOMIC DNA]</scope>
    <source>
        <strain evidence="4">C296001</strain>
    </source>
</reference>
<dbReference type="Gene3D" id="3.30.70.1060">
    <property type="entry name" value="Dimeric alpha+beta barrel"/>
    <property type="match status" value="1"/>
</dbReference>
<dbReference type="RefSeq" id="WP_050670955.1">
    <property type="nucleotide sequence ID" value="NZ_LAIR01000002.1"/>
</dbReference>
<protein>
    <recommendedName>
        <fullName evidence="2">YCII-related domain-containing protein</fullName>
    </recommendedName>
</protein>
<organism evidence="3 4">
    <name type="scientific">Luteipulveratus halotolerans</name>
    <dbReference type="NCBI Taxonomy" id="1631356"/>
    <lineage>
        <taxon>Bacteria</taxon>
        <taxon>Bacillati</taxon>
        <taxon>Actinomycetota</taxon>
        <taxon>Actinomycetes</taxon>
        <taxon>Micrococcales</taxon>
        <taxon>Dermacoccaceae</taxon>
        <taxon>Luteipulveratus</taxon>
    </lineage>
</organism>
<dbReference type="STRING" id="1631356.VV01_17180"/>
<gene>
    <name evidence="3" type="ORF">VV01_17180</name>
</gene>
<dbReference type="InterPro" id="IPR011008">
    <property type="entry name" value="Dimeric_a/b-barrel"/>
</dbReference>
<evidence type="ECO:0000313" key="3">
    <source>
        <dbReference type="EMBL" id="KNX38485.1"/>
    </source>
</evidence>
<proteinExistence type="inferred from homology"/>
<evidence type="ECO:0000313" key="4">
    <source>
        <dbReference type="Proteomes" id="UP000037397"/>
    </source>
</evidence>
<evidence type="ECO:0000256" key="1">
    <source>
        <dbReference type="ARBA" id="ARBA00007689"/>
    </source>
</evidence>
<evidence type="ECO:0000259" key="2">
    <source>
        <dbReference type="Pfam" id="PF03795"/>
    </source>
</evidence>
<accession>A0A0L6CLI2</accession>
<dbReference type="OrthoDB" id="8968203at2"/>
<comment type="similarity">
    <text evidence="1">Belongs to the YciI family.</text>
</comment>